<keyword evidence="1" id="KW-1133">Transmembrane helix</keyword>
<dbReference type="AlphaFoldDB" id="A0A657IW80"/>
<keyword evidence="1" id="KW-0472">Membrane</keyword>
<reference evidence="2 3" key="1">
    <citation type="submission" date="2016-04" db="EMBL/GenBank/DDBJ databases">
        <title>Identification of putative biosynthetic pathways for the production of bioactive secondary metabolites by the marine actinomycete Kocuria kristinae RUTW2-3.</title>
        <authorList>
            <person name="Waterworth S.C."/>
            <person name="Walmsley T.A."/>
            <person name="Matongo T."/>
            <person name="Davies-Coleman M.T."/>
            <person name="Dorrington R.A."/>
        </authorList>
    </citation>
    <scope>NUCLEOTIDE SEQUENCE [LARGE SCALE GENOMIC DNA]</scope>
    <source>
        <strain evidence="2 3">RUTW4-5</strain>
    </source>
</reference>
<dbReference type="Proteomes" id="UP000092021">
    <property type="component" value="Unassembled WGS sequence"/>
</dbReference>
<dbReference type="EMBL" id="LWGZ01000077">
    <property type="protein sequence ID" value="OAX67751.1"/>
    <property type="molecule type" value="Genomic_DNA"/>
</dbReference>
<evidence type="ECO:0000313" key="3">
    <source>
        <dbReference type="Proteomes" id="UP000092021"/>
    </source>
</evidence>
<evidence type="ECO:0000256" key="1">
    <source>
        <dbReference type="SAM" id="Phobius"/>
    </source>
</evidence>
<protein>
    <submittedName>
        <fullName evidence="2">Uncharacterized protein</fullName>
    </submittedName>
</protein>
<name>A0A657IW80_9MICC</name>
<proteinExistence type="predicted"/>
<sequence>MVAVGHFMSQILAEQLRRTRRTAAPSSGGTLRSFLNLHMDAGTLCWIFLLWGFGTVFVIAYGLLLAATVLTVAVSMRRKYQSLNTPGDPS</sequence>
<gene>
    <name evidence="2" type="ORF">A5N15_01005</name>
</gene>
<organism evidence="2 3">
    <name type="scientific">Rothia kristinae</name>
    <dbReference type="NCBI Taxonomy" id="37923"/>
    <lineage>
        <taxon>Bacteria</taxon>
        <taxon>Bacillati</taxon>
        <taxon>Actinomycetota</taxon>
        <taxon>Actinomycetes</taxon>
        <taxon>Micrococcales</taxon>
        <taxon>Micrococcaceae</taxon>
        <taxon>Rothia</taxon>
    </lineage>
</organism>
<feature type="transmembrane region" description="Helical" evidence="1">
    <location>
        <begin position="46"/>
        <end position="74"/>
    </location>
</feature>
<evidence type="ECO:0000313" key="2">
    <source>
        <dbReference type="EMBL" id="OAX67751.1"/>
    </source>
</evidence>
<keyword evidence="1" id="KW-0812">Transmembrane</keyword>
<comment type="caution">
    <text evidence="2">The sequence shown here is derived from an EMBL/GenBank/DDBJ whole genome shotgun (WGS) entry which is preliminary data.</text>
</comment>
<accession>A0A657IW80</accession>